<dbReference type="Pfam" id="PF01432">
    <property type="entry name" value="Peptidase_M3"/>
    <property type="match status" value="1"/>
</dbReference>
<dbReference type="InterPro" id="IPR011976">
    <property type="entry name" value="Pept_M3B_oligopep-rel"/>
</dbReference>
<dbReference type="EMBL" id="NGJU01000019">
    <property type="protein sequence ID" value="RST93172.1"/>
    <property type="molecule type" value="Genomic_DNA"/>
</dbReference>
<dbReference type="RefSeq" id="WP_126781390.1">
    <property type="nucleotide sequence ID" value="NZ_NGJU01000019.1"/>
</dbReference>
<keyword evidence="9" id="KW-1185">Reference proteome</keyword>
<organism evidence="8 9">
    <name type="scientific">Vagococcus salmoninarum</name>
    <dbReference type="NCBI Taxonomy" id="2739"/>
    <lineage>
        <taxon>Bacteria</taxon>
        <taxon>Bacillati</taxon>
        <taxon>Bacillota</taxon>
        <taxon>Bacilli</taxon>
        <taxon>Lactobacillales</taxon>
        <taxon>Enterococcaceae</taxon>
        <taxon>Vagococcus</taxon>
    </lineage>
</organism>
<evidence type="ECO:0000313" key="9">
    <source>
        <dbReference type="Proteomes" id="UP000287239"/>
    </source>
</evidence>
<dbReference type="AlphaFoldDB" id="A0A429ZHI2"/>
<comment type="cofactor">
    <cofactor evidence="6">
        <name>Zn(2+)</name>
        <dbReference type="ChEBI" id="CHEBI:29105"/>
    </cofactor>
    <text evidence="6">Binds 1 zinc ion.</text>
</comment>
<reference evidence="8 9" key="1">
    <citation type="submission" date="2017-05" db="EMBL/GenBank/DDBJ databases">
        <title>Vagococcus spp. assemblies.</title>
        <authorList>
            <person name="Gulvik C.A."/>
        </authorList>
    </citation>
    <scope>NUCLEOTIDE SEQUENCE [LARGE SCALE GENOMIC DNA]</scope>
    <source>
        <strain evidence="8 9">NCFB 2777</strain>
    </source>
</reference>
<protein>
    <submittedName>
        <fullName evidence="8">M3 family oligoendopeptidase</fullName>
    </submittedName>
</protein>
<dbReference type="GeneID" id="98569046"/>
<evidence type="ECO:0000256" key="2">
    <source>
        <dbReference type="ARBA" id="ARBA00022723"/>
    </source>
</evidence>
<comment type="caution">
    <text evidence="8">The sequence shown here is derived from an EMBL/GenBank/DDBJ whole genome shotgun (WGS) entry which is preliminary data.</text>
</comment>
<evidence type="ECO:0000256" key="1">
    <source>
        <dbReference type="ARBA" id="ARBA00022670"/>
    </source>
</evidence>
<evidence type="ECO:0000256" key="6">
    <source>
        <dbReference type="RuleBase" id="RU003435"/>
    </source>
</evidence>
<dbReference type="Gene3D" id="1.10.1370.30">
    <property type="match status" value="1"/>
</dbReference>
<evidence type="ECO:0000259" key="7">
    <source>
        <dbReference type="Pfam" id="PF01432"/>
    </source>
</evidence>
<evidence type="ECO:0000256" key="3">
    <source>
        <dbReference type="ARBA" id="ARBA00022801"/>
    </source>
</evidence>
<dbReference type="OrthoDB" id="9769691at2"/>
<gene>
    <name evidence="8" type="ORF">CBF35_11920</name>
</gene>
<evidence type="ECO:0000256" key="4">
    <source>
        <dbReference type="ARBA" id="ARBA00022833"/>
    </source>
</evidence>
<sequence>MKFSDYSYVRPDYATTKKEFAEKISEFEAGTAETVNERGEALFQLHSDLTSMQELAMIRHTIDTRDPFYKEEDEYWNEFGPLYEELITEYYQVILSSPHIEQLKTVFPTTFFMLAENKLATFSSEVIELLQTENKLVSEYDQLIASAQVAFDGKELTLAQLGPYRQSTEREVRKGASSVSSAFFAENAGRIDHVFDQLVKVRTKIAQTLGFKDYVEMAYRFMNRFDYNREMVEVYREEILKHVVPITQKLYQRQSQRLGLKTLKNYDLPLEYLSGNAIPKGTPEEIVEKGLAMYQELSPETGKFMTDMVESELLDLLSKPGKQSGGYCDYLPKEQAPFIFANFNGTSADIDVLTHEAGHAFQVYQSRWIKQPDCVFPTYESCEIHSMSMEFFTWPWMHLFFEEQASKYHFSHLSGAVQFLPYGVLVDHFQHVVYERPDMTPAERNNVWRELEGMYCPERDYSEDDFLAQRTYWYRQGHIFSSPFYYIDYTLAQVCAFQFWQRDHLEKDPQAWSDYLAICQVGGTKSFLEIVALAKLQSPFEKGALTSVMASIDTYLSGIDDSQFN</sequence>
<dbReference type="CDD" id="cd09606">
    <property type="entry name" value="M3B_PepF"/>
    <property type="match status" value="1"/>
</dbReference>
<dbReference type="GO" id="GO:0046872">
    <property type="term" value="F:metal ion binding"/>
    <property type="evidence" value="ECO:0007669"/>
    <property type="project" value="UniProtKB-UniRule"/>
</dbReference>
<keyword evidence="2 6" id="KW-0479">Metal-binding</keyword>
<dbReference type="Proteomes" id="UP000287239">
    <property type="component" value="Unassembled WGS sequence"/>
</dbReference>
<evidence type="ECO:0000256" key="5">
    <source>
        <dbReference type="ARBA" id="ARBA00023049"/>
    </source>
</evidence>
<keyword evidence="4 6" id="KW-0862">Zinc</keyword>
<keyword evidence="3 6" id="KW-0378">Hydrolase</keyword>
<evidence type="ECO:0000313" key="8">
    <source>
        <dbReference type="EMBL" id="RST93172.1"/>
    </source>
</evidence>
<proteinExistence type="inferred from homology"/>
<dbReference type="SUPFAM" id="SSF55486">
    <property type="entry name" value="Metalloproteases ('zincins'), catalytic domain"/>
    <property type="match status" value="1"/>
</dbReference>
<keyword evidence="5 6" id="KW-0482">Metalloprotease</keyword>
<dbReference type="InterPro" id="IPR001567">
    <property type="entry name" value="Pept_M3A_M3B_dom"/>
</dbReference>
<accession>A0A429ZHI2</accession>
<dbReference type="GO" id="GO:0006508">
    <property type="term" value="P:proteolysis"/>
    <property type="evidence" value="ECO:0007669"/>
    <property type="project" value="UniProtKB-KW"/>
</dbReference>
<name>A0A429ZHI2_9ENTE</name>
<comment type="similarity">
    <text evidence="6">Belongs to the peptidase M3 family.</text>
</comment>
<dbReference type="NCBIfam" id="TIGR02289">
    <property type="entry name" value="M3_not_pepF"/>
    <property type="match status" value="1"/>
</dbReference>
<dbReference type="GO" id="GO:0004222">
    <property type="term" value="F:metalloendopeptidase activity"/>
    <property type="evidence" value="ECO:0007669"/>
    <property type="project" value="InterPro"/>
</dbReference>
<feature type="domain" description="Peptidase M3A/M3B catalytic" evidence="7">
    <location>
        <begin position="165"/>
        <end position="546"/>
    </location>
</feature>
<keyword evidence="1 6" id="KW-0645">Protease</keyword>